<protein>
    <recommendedName>
        <fullName evidence="3">Cyclic phosphodiesterase</fullName>
    </recommendedName>
</protein>
<dbReference type="GO" id="GO:0004113">
    <property type="term" value="F:2',3'-cyclic-nucleotide 3'-phosphodiesterase activity"/>
    <property type="evidence" value="ECO:0007669"/>
    <property type="project" value="TreeGrafter"/>
</dbReference>
<dbReference type="GO" id="GO:0009187">
    <property type="term" value="P:cyclic nucleotide metabolic process"/>
    <property type="evidence" value="ECO:0007669"/>
    <property type="project" value="TreeGrafter"/>
</dbReference>
<comment type="caution">
    <text evidence="1">The sequence shown here is derived from an EMBL/GenBank/DDBJ whole genome shotgun (WGS) entry which is preliminary data.</text>
</comment>
<dbReference type="InterPro" id="IPR009097">
    <property type="entry name" value="Cyclic_Pdiesterase"/>
</dbReference>
<sequence>MAENVEYSFWLLPEGDAKTELASIVQRLADRNESPVFDAHLTLLAGIHCESDEIIVDAAREIASKSKNFEVRFQSLNTGKFWTQCVFVEIDEKNEDLKNAHNLSKEACLSRGTTIHLPNPVYYPHVSLMYRNLGDAEKQAELEHLVGTAWCADFLKAGHKLNTFSVDKVVALKLRSDLVRPDSTAQDIADFVKSWTILGEFKFDT</sequence>
<accession>A0AAE0G2D1</accession>
<dbReference type="SUPFAM" id="SSF55144">
    <property type="entry name" value="LigT-like"/>
    <property type="match status" value="1"/>
</dbReference>
<evidence type="ECO:0008006" key="3">
    <source>
        <dbReference type="Google" id="ProtNLM"/>
    </source>
</evidence>
<reference evidence="1 2" key="1">
    <citation type="journal article" date="2015" name="Genome Biol. Evol.">
        <title>Comparative Genomics of a Bacterivorous Green Alga Reveals Evolutionary Causalities and Consequences of Phago-Mixotrophic Mode of Nutrition.</title>
        <authorList>
            <person name="Burns J.A."/>
            <person name="Paasch A."/>
            <person name="Narechania A."/>
            <person name="Kim E."/>
        </authorList>
    </citation>
    <scope>NUCLEOTIDE SEQUENCE [LARGE SCALE GENOMIC DNA]</scope>
    <source>
        <strain evidence="1 2">PLY_AMNH</strain>
    </source>
</reference>
<gene>
    <name evidence="1" type="ORF">CYMTET_21308</name>
</gene>
<dbReference type="EMBL" id="LGRX02010494">
    <property type="protein sequence ID" value="KAK3270283.1"/>
    <property type="molecule type" value="Genomic_DNA"/>
</dbReference>
<name>A0AAE0G2D1_9CHLO</name>
<organism evidence="1 2">
    <name type="scientific">Cymbomonas tetramitiformis</name>
    <dbReference type="NCBI Taxonomy" id="36881"/>
    <lineage>
        <taxon>Eukaryota</taxon>
        <taxon>Viridiplantae</taxon>
        <taxon>Chlorophyta</taxon>
        <taxon>Pyramimonadophyceae</taxon>
        <taxon>Pyramimonadales</taxon>
        <taxon>Pyramimonadaceae</taxon>
        <taxon>Cymbomonas</taxon>
    </lineage>
</organism>
<dbReference type="InterPro" id="IPR012386">
    <property type="entry name" value="Cyclic-nucl_3Pdiesterase"/>
</dbReference>
<evidence type="ECO:0000313" key="1">
    <source>
        <dbReference type="EMBL" id="KAK3270283.1"/>
    </source>
</evidence>
<proteinExistence type="predicted"/>
<dbReference type="Proteomes" id="UP001190700">
    <property type="component" value="Unassembled WGS sequence"/>
</dbReference>
<keyword evidence="2" id="KW-1185">Reference proteome</keyword>
<dbReference type="Gene3D" id="3.90.1140.10">
    <property type="entry name" value="Cyclic phosphodiesterase"/>
    <property type="match status" value="1"/>
</dbReference>
<dbReference type="PANTHER" id="PTHR28141:SF1">
    <property type="entry name" value="2',3'-CYCLIC-NUCLEOTIDE 3'-PHOSPHODIESTERASE"/>
    <property type="match status" value="1"/>
</dbReference>
<dbReference type="AlphaFoldDB" id="A0AAE0G2D1"/>
<dbReference type="PANTHER" id="PTHR28141">
    <property type="entry name" value="2',3'-CYCLIC-NUCLEOTIDE 3'-PHOSPHODIESTERASE"/>
    <property type="match status" value="1"/>
</dbReference>
<dbReference type="Pfam" id="PF07823">
    <property type="entry name" value="CPDase"/>
    <property type="match status" value="1"/>
</dbReference>
<evidence type="ECO:0000313" key="2">
    <source>
        <dbReference type="Proteomes" id="UP001190700"/>
    </source>
</evidence>